<proteinExistence type="predicted"/>
<dbReference type="Proteomes" id="UP000187209">
    <property type="component" value="Unassembled WGS sequence"/>
</dbReference>
<gene>
    <name evidence="1" type="ORF">SteCoe_11811</name>
</gene>
<reference evidence="1 2" key="1">
    <citation type="submission" date="2016-11" db="EMBL/GenBank/DDBJ databases">
        <title>The macronuclear genome of Stentor coeruleus: a giant cell with tiny introns.</title>
        <authorList>
            <person name="Slabodnick M."/>
            <person name="Ruby J.G."/>
            <person name="Reiff S.B."/>
            <person name="Swart E.C."/>
            <person name="Gosai S."/>
            <person name="Prabakaran S."/>
            <person name="Witkowska E."/>
            <person name="Larue G.E."/>
            <person name="Fisher S."/>
            <person name="Freeman R.M."/>
            <person name="Gunawardena J."/>
            <person name="Chu W."/>
            <person name="Stover N.A."/>
            <person name="Gregory B.D."/>
            <person name="Nowacki M."/>
            <person name="Derisi J."/>
            <person name="Roy S.W."/>
            <person name="Marshall W.F."/>
            <person name="Sood P."/>
        </authorList>
    </citation>
    <scope>NUCLEOTIDE SEQUENCE [LARGE SCALE GENOMIC DNA]</scope>
    <source>
        <strain evidence="1">WM001</strain>
    </source>
</reference>
<name>A0A1R2CC71_9CILI</name>
<protein>
    <submittedName>
        <fullName evidence="1">Uncharacterized protein</fullName>
    </submittedName>
</protein>
<dbReference type="AlphaFoldDB" id="A0A1R2CC71"/>
<dbReference type="EMBL" id="MPUH01000200">
    <property type="protein sequence ID" value="OMJ86599.1"/>
    <property type="molecule type" value="Genomic_DNA"/>
</dbReference>
<accession>A0A1R2CC71</accession>
<comment type="caution">
    <text evidence="1">The sequence shown here is derived from an EMBL/GenBank/DDBJ whole genome shotgun (WGS) entry which is preliminary data.</text>
</comment>
<sequence>MESSNLILSIKTFIEDLSKDETNTTLNNLVDCFANLSHIVKSKELKRQFCYAKDQIKNNKQSAIQFLIQFMNFIDNTDNCVYRNINNIKSEIVILCLQKKSSLREIRHQLTKDFKWYVKIANTNMVFSLYDNKDYTYKAILQEKFIRKSQVIVYRKFFQLFRLQFYAIGNLIVKVHEHNRNGLVLHVFKGNDQINYCEQVFNKTRCFFVVRDNEMILANRSALKRVEISWWEGCWIFSSNDEDIGRYLGNPFEESFGMSMPFAVEEALEIRINGESYCLRR</sequence>
<evidence type="ECO:0000313" key="2">
    <source>
        <dbReference type="Proteomes" id="UP000187209"/>
    </source>
</evidence>
<evidence type="ECO:0000313" key="1">
    <source>
        <dbReference type="EMBL" id="OMJ86599.1"/>
    </source>
</evidence>
<keyword evidence="2" id="KW-1185">Reference proteome</keyword>
<organism evidence="1 2">
    <name type="scientific">Stentor coeruleus</name>
    <dbReference type="NCBI Taxonomy" id="5963"/>
    <lineage>
        <taxon>Eukaryota</taxon>
        <taxon>Sar</taxon>
        <taxon>Alveolata</taxon>
        <taxon>Ciliophora</taxon>
        <taxon>Postciliodesmatophora</taxon>
        <taxon>Heterotrichea</taxon>
        <taxon>Heterotrichida</taxon>
        <taxon>Stentoridae</taxon>
        <taxon>Stentor</taxon>
    </lineage>
</organism>